<keyword evidence="2" id="KW-1185">Reference proteome</keyword>
<organism evidence="1 2">
    <name type="scientific">Chionoecetes opilio</name>
    <name type="common">Atlantic snow crab</name>
    <name type="synonym">Cancer opilio</name>
    <dbReference type="NCBI Taxonomy" id="41210"/>
    <lineage>
        <taxon>Eukaryota</taxon>
        <taxon>Metazoa</taxon>
        <taxon>Ecdysozoa</taxon>
        <taxon>Arthropoda</taxon>
        <taxon>Crustacea</taxon>
        <taxon>Multicrustacea</taxon>
        <taxon>Malacostraca</taxon>
        <taxon>Eumalacostraca</taxon>
        <taxon>Eucarida</taxon>
        <taxon>Decapoda</taxon>
        <taxon>Pleocyemata</taxon>
        <taxon>Brachyura</taxon>
        <taxon>Eubrachyura</taxon>
        <taxon>Majoidea</taxon>
        <taxon>Majidae</taxon>
        <taxon>Chionoecetes</taxon>
    </lineage>
</organism>
<dbReference type="EMBL" id="JACEEZ010023722">
    <property type="protein sequence ID" value="KAG0710939.1"/>
    <property type="molecule type" value="Genomic_DNA"/>
</dbReference>
<accession>A0A8J4XSS8</accession>
<dbReference type="Proteomes" id="UP000770661">
    <property type="component" value="Unassembled WGS sequence"/>
</dbReference>
<sequence length="183" mass="20628">MEFDAGLTFTSHTRRVAKNSAWRLSCVRRISHLLDAKGVEVLYKAQVRPLMEYSPLAWSSCSPSYLATLDRVQRRAQRLVNDKRPHHAPDYFQPLQERRDVAGLCVMHKALNLHTPHLAAIKIPRPPPAPSLRPCRPTQTGARDCALLQDKAPPTFLLTPLRLSVEPVSSPNRPPPPRLATRL</sequence>
<gene>
    <name evidence="1" type="ORF">GWK47_021742</name>
</gene>
<dbReference type="AlphaFoldDB" id="A0A8J4XSS8"/>
<name>A0A8J4XSS8_CHIOP</name>
<evidence type="ECO:0000313" key="2">
    <source>
        <dbReference type="Proteomes" id="UP000770661"/>
    </source>
</evidence>
<evidence type="ECO:0000313" key="1">
    <source>
        <dbReference type="EMBL" id="KAG0710939.1"/>
    </source>
</evidence>
<dbReference type="OrthoDB" id="8017542at2759"/>
<reference evidence="1" key="1">
    <citation type="submission" date="2020-07" db="EMBL/GenBank/DDBJ databases">
        <title>The High-quality genome of the commercially important snow crab, Chionoecetes opilio.</title>
        <authorList>
            <person name="Jeong J.-H."/>
            <person name="Ryu S."/>
        </authorList>
    </citation>
    <scope>NUCLEOTIDE SEQUENCE</scope>
    <source>
        <strain evidence="1">MADBK_172401_WGS</strain>
        <tissue evidence="1">Digestive gland</tissue>
    </source>
</reference>
<protein>
    <submittedName>
        <fullName evidence="1">Uncharacterized protein</fullName>
    </submittedName>
</protein>
<comment type="caution">
    <text evidence="1">The sequence shown here is derived from an EMBL/GenBank/DDBJ whole genome shotgun (WGS) entry which is preliminary data.</text>
</comment>
<proteinExistence type="predicted"/>